<dbReference type="Pfam" id="PF13411">
    <property type="entry name" value="MerR_1"/>
    <property type="match status" value="1"/>
</dbReference>
<accession>A0A381RWV9</accession>
<dbReference type="EMBL" id="UINC01002339">
    <property type="protein sequence ID" value="SUZ95611.1"/>
    <property type="molecule type" value="Genomic_DNA"/>
</dbReference>
<dbReference type="InterPro" id="IPR047057">
    <property type="entry name" value="MerR_fam"/>
</dbReference>
<dbReference type="GO" id="GO:0003677">
    <property type="term" value="F:DNA binding"/>
    <property type="evidence" value="ECO:0007669"/>
    <property type="project" value="UniProtKB-KW"/>
</dbReference>
<dbReference type="SUPFAM" id="SSF46955">
    <property type="entry name" value="Putative DNA-binding domain"/>
    <property type="match status" value="1"/>
</dbReference>
<dbReference type="SMART" id="SM00422">
    <property type="entry name" value="HTH_MERR"/>
    <property type="match status" value="1"/>
</dbReference>
<evidence type="ECO:0000259" key="2">
    <source>
        <dbReference type="PROSITE" id="PS50937"/>
    </source>
</evidence>
<name>A0A381RWV9_9ZZZZ</name>
<dbReference type="AlphaFoldDB" id="A0A381RWV9"/>
<dbReference type="PANTHER" id="PTHR30204">
    <property type="entry name" value="REDOX-CYCLING DRUG-SENSING TRANSCRIPTIONAL ACTIVATOR SOXR"/>
    <property type="match status" value="1"/>
</dbReference>
<organism evidence="3">
    <name type="scientific">marine metagenome</name>
    <dbReference type="NCBI Taxonomy" id="408172"/>
    <lineage>
        <taxon>unclassified sequences</taxon>
        <taxon>metagenomes</taxon>
        <taxon>ecological metagenomes</taxon>
    </lineage>
</organism>
<evidence type="ECO:0000313" key="3">
    <source>
        <dbReference type="EMBL" id="SUZ95611.1"/>
    </source>
</evidence>
<feature type="domain" description="HTH merR-type" evidence="2">
    <location>
        <begin position="12"/>
        <end position="82"/>
    </location>
</feature>
<protein>
    <recommendedName>
        <fullName evidence="2">HTH merR-type domain-containing protein</fullName>
    </recommendedName>
</protein>
<dbReference type="Gene3D" id="1.10.1660.10">
    <property type="match status" value="1"/>
</dbReference>
<sequence length="121" mass="14177">MASNTQSIKKLYYSIGEVSKITELKPYVLRYWETEFKELRPSKNKAGNRTYRQKDIDIILRIKDLLYNQKFTIEGARKILSDPEPVNVEPSESSLLENESNAEILTNIRRELKSILEELNK</sequence>
<gene>
    <name evidence="3" type="ORF">METZ01_LOCUS48465</name>
</gene>
<dbReference type="InterPro" id="IPR000551">
    <property type="entry name" value="MerR-type_HTH_dom"/>
</dbReference>
<evidence type="ECO:0000256" key="1">
    <source>
        <dbReference type="ARBA" id="ARBA00023125"/>
    </source>
</evidence>
<dbReference type="PROSITE" id="PS50937">
    <property type="entry name" value="HTH_MERR_2"/>
    <property type="match status" value="1"/>
</dbReference>
<dbReference type="CDD" id="cd04765">
    <property type="entry name" value="HTH_MlrA-like_sg2"/>
    <property type="match status" value="1"/>
</dbReference>
<dbReference type="InterPro" id="IPR009061">
    <property type="entry name" value="DNA-bd_dom_put_sf"/>
</dbReference>
<dbReference type="GO" id="GO:0003700">
    <property type="term" value="F:DNA-binding transcription factor activity"/>
    <property type="evidence" value="ECO:0007669"/>
    <property type="project" value="InterPro"/>
</dbReference>
<proteinExistence type="predicted"/>
<reference evidence="3" key="1">
    <citation type="submission" date="2018-05" db="EMBL/GenBank/DDBJ databases">
        <authorList>
            <person name="Lanie J.A."/>
            <person name="Ng W.-L."/>
            <person name="Kazmierczak K.M."/>
            <person name="Andrzejewski T.M."/>
            <person name="Davidsen T.M."/>
            <person name="Wayne K.J."/>
            <person name="Tettelin H."/>
            <person name="Glass J.I."/>
            <person name="Rusch D."/>
            <person name="Podicherti R."/>
            <person name="Tsui H.-C.T."/>
            <person name="Winkler M.E."/>
        </authorList>
    </citation>
    <scope>NUCLEOTIDE SEQUENCE</scope>
</reference>
<keyword evidence="1" id="KW-0238">DNA-binding</keyword>
<dbReference type="PANTHER" id="PTHR30204:SF15">
    <property type="entry name" value="BLL5018 PROTEIN"/>
    <property type="match status" value="1"/>
</dbReference>